<dbReference type="InterPro" id="IPR016155">
    <property type="entry name" value="Mopterin_synth/thiamin_S_b"/>
</dbReference>
<dbReference type="Proteomes" id="UP000240212">
    <property type="component" value="Unassembled WGS sequence"/>
</dbReference>
<evidence type="ECO:0000313" key="2">
    <source>
        <dbReference type="Proteomes" id="UP000240212"/>
    </source>
</evidence>
<evidence type="ECO:0000313" key="1">
    <source>
        <dbReference type="EMBL" id="PSN05920.1"/>
    </source>
</evidence>
<dbReference type="PANTHER" id="PTHR34472">
    <property type="entry name" value="SULFUR CARRIER PROTEIN THIS"/>
    <property type="match status" value="1"/>
</dbReference>
<dbReference type="Gene3D" id="3.10.20.30">
    <property type="match status" value="1"/>
</dbReference>
<dbReference type="OrthoDB" id="6388078at2"/>
<dbReference type="RefSeq" id="WP_106878374.1">
    <property type="nucleotide sequence ID" value="NZ_JBOIPS010000009.1"/>
</dbReference>
<name>A0A2P8VEE7_9ENTR</name>
<reference evidence="1 2" key="1">
    <citation type="submission" date="2018-03" db="EMBL/GenBank/DDBJ databases">
        <title>Draft genome sequence of the first documented clinical Siccibacter turicensis isolate in Austria.</title>
        <authorList>
            <person name="Lepuschitz S."/>
            <person name="Pekard-Amenitsch S."/>
            <person name="Haunold R."/>
            <person name="Schill S."/>
            <person name="Mach R."/>
            <person name="Allerberger F."/>
            <person name="Ruppitsch W."/>
            <person name="Forsythe S.J."/>
        </authorList>
    </citation>
    <scope>NUCLEOTIDE SEQUENCE [LARGE SCALE GENOMIC DNA]</scope>
    <source>
        <strain evidence="1 2">6100069499-17</strain>
    </source>
</reference>
<proteinExistence type="predicted"/>
<dbReference type="InterPro" id="IPR012675">
    <property type="entry name" value="Beta-grasp_dom_sf"/>
</dbReference>
<protein>
    <submittedName>
        <fullName evidence="1">Sulfur carrier protein ThiS</fullName>
    </submittedName>
</protein>
<dbReference type="STRING" id="1388748.GCA_000463155_00015"/>
<accession>A0A2P8VEE7</accession>
<dbReference type="InterPro" id="IPR010035">
    <property type="entry name" value="Thi_S"/>
</dbReference>
<organism evidence="1 2">
    <name type="scientific">Siccibacter turicensis</name>
    <dbReference type="NCBI Taxonomy" id="357233"/>
    <lineage>
        <taxon>Bacteria</taxon>
        <taxon>Pseudomonadati</taxon>
        <taxon>Pseudomonadota</taxon>
        <taxon>Gammaproteobacteria</taxon>
        <taxon>Enterobacterales</taxon>
        <taxon>Enterobacteriaceae</taxon>
        <taxon>Siccibacter</taxon>
    </lineage>
</organism>
<dbReference type="InterPro" id="IPR003749">
    <property type="entry name" value="ThiS/MoaD-like"/>
</dbReference>
<sequence>MHILLNDEPHACDTRLTVAAFLDQQQLLAPGMALALNHQILPRSRWEEQILEEGDHLLLFQVIAGG</sequence>
<dbReference type="AlphaFoldDB" id="A0A2P8VEE7"/>
<dbReference type="PANTHER" id="PTHR34472:SF1">
    <property type="entry name" value="SULFUR CARRIER PROTEIN THIS"/>
    <property type="match status" value="1"/>
</dbReference>
<dbReference type="EMBL" id="PYEP01000013">
    <property type="protein sequence ID" value="PSN05920.1"/>
    <property type="molecule type" value="Genomic_DNA"/>
</dbReference>
<dbReference type="SUPFAM" id="SSF54285">
    <property type="entry name" value="MoaD/ThiS"/>
    <property type="match status" value="1"/>
</dbReference>
<dbReference type="Pfam" id="PF02597">
    <property type="entry name" value="ThiS"/>
    <property type="match status" value="1"/>
</dbReference>
<dbReference type="CDD" id="cd00565">
    <property type="entry name" value="Ubl_ThiS"/>
    <property type="match status" value="1"/>
</dbReference>
<keyword evidence="2" id="KW-1185">Reference proteome</keyword>
<comment type="caution">
    <text evidence="1">The sequence shown here is derived from an EMBL/GenBank/DDBJ whole genome shotgun (WGS) entry which is preliminary data.</text>
</comment>
<dbReference type="NCBIfam" id="TIGR01683">
    <property type="entry name" value="thiS"/>
    <property type="match status" value="1"/>
</dbReference>
<gene>
    <name evidence="1" type="ORF">C7G83_19505</name>
</gene>